<comment type="caution">
    <text evidence="1">The sequence shown here is derived from an EMBL/GenBank/DDBJ whole genome shotgun (WGS) entry which is preliminary data.</text>
</comment>
<name>A0A8S9X9T0_APOLU</name>
<dbReference type="EMBL" id="WIXP02000010">
    <property type="protein sequence ID" value="KAF6204315.1"/>
    <property type="molecule type" value="Genomic_DNA"/>
</dbReference>
<sequence length="330" mass="36905">MDGDAPGASSSKQRKNLFLLEVMIKKVEIDADVLLKSFTFDPDKIRVIDVSAKVGFSDFYSLHIDSCGSIERGLSRKKSMASVSTTTLDLEKAPLINSSFNKIEDETVSSIQGGKSCLFPMSTFQLVDEIQSSPFYVELFTKDETAIFLGKTKIFLGTNFVDVVASSTSCTDLPISAFMRSTLPMFNMFGDVSGIIEIYIRLSCFGKSILSDFSYMHTEREKSTQIKKRCCGEGKMVEKSRGQREVLSTALSNISSSTLTTFASSSRNKINDFNHQLRFLSQRFQILNRGELNFWPTKVEISPVLAYKPDSNVAWSAKSRTTFSSFKLKY</sequence>
<proteinExistence type="predicted"/>
<accession>A0A8S9X9T0</accession>
<evidence type="ECO:0000313" key="2">
    <source>
        <dbReference type="Proteomes" id="UP000466442"/>
    </source>
</evidence>
<organism evidence="1 2">
    <name type="scientific">Apolygus lucorum</name>
    <name type="common">Small green plant bug</name>
    <name type="synonym">Lygocoris lucorum</name>
    <dbReference type="NCBI Taxonomy" id="248454"/>
    <lineage>
        <taxon>Eukaryota</taxon>
        <taxon>Metazoa</taxon>
        <taxon>Ecdysozoa</taxon>
        <taxon>Arthropoda</taxon>
        <taxon>Hexapoda</taxon>
        <taxon>Insecta</taxon>
        <taxon>Pterygota</taxon>
        <taxon>Neoptera</taxon>
        <taxon>Paraneoptera</taxon>
        <taxon>Hemiptera</taxon>
        <taxon>Heteroptera</taxon>
        <taxon>Panheteroptera</taxon>
        <taxon>Cimicomorpha</taxon>
        <taxon>Miridae</taxon>
        <taxon>Mirini</taxon>
        <taxon>Apolygus</taxon>
    </lineage>
</organism>
<evidence type="ECO:0000313" key="1">
    <source>
        <dbReference type="EMBL" id="KAF6204315.1"/>
    </source>
</evidence>
<keyword evidence="2" id="KW-1185">Reference proteome</keyword>
<dbReference type="OrthoDB" id="6618562at2759"/>
<gene>
    <name evidence="1" type="ORF">GE061_002656</name>
</gene>
<reference evidence="1" key="1">
    <citation type="journal article" date="2021" name="Mol. Ecol. Resour.">
        <title>Apolygus lucorum genome provides insights into omnivorousness and mesophyll feeding.</title>
        <authorList>
            <person name="Liu Y."/>
            <person name="Liu H."/>
            <person name="Wang H."/>
            <person name="Huang T."/>
            <person name="Liu B."/>
            <person name="Yang B."/>
            <person name="Yin L."/>
            <person name="Li B."/>
            <person name="Zhang Y."/>
            <person name="Zhang S."/>
            <person name="Jiang F."/>
            <person name="Zhang X."/>
            <person name="Ren Y."/>
            <person name="Wang B."/>
            <person name="Wang S."/>
            <person name="Lu Y."/>
            <person name="Wu K."/>
            <person name="Fan W."/>
            <person name="Wang G."/>
        </authorList>
    </citation>
    <scope>NUCLEOTIDE SEQUENCE</scope>
    <source>
        <strain evidence="1">12Hb</strain>
    </source>
</reference>
<dbReference type="AlphaFoldDB" id="A0A8S9X9T0"/>
<dbReference type="Pfam" id="PF14924">
    <property type="entry name" value="MAP10_N"/>
    <property type="match status" value="1"/>
</dbReference>
<protein>
    <submittedName>
        <fullName evidence="1">Uncharacterized protein</fullName>
    </submittedName>
</protein>
<dbReference type="Proteomes" id="UP000466442">
    <property type="component" value="Unassembled WGS sequence"/>
</dbReference>